<dbReference type="AlphaFoldDB" id="A0A9X9QS22"/>
<dbReference type="Proteomes" id="UP000373301">
    <property type="component" value="Unassembled WGS sequence"/>
</dbReference>
<comment type="caution">
    <text evidence="2">The sequence shown here is derived from an EMBL/GenBank/DDBJ whole genome shotgun (WGS) entry which is preliminary data.</text>
</comment>
<organism evidence="2 3">
    <name type="scientific">Streptococcus dysgalactiae</name>
    <dbReference type="NCBI Taxonomy" id="1334"/>
    <lineage>
        <taxon>Bacteria</taxon>
        <taxon>Bacillati</taxon>
        <taxon>Bacillota</taxon>
        <taxon>Bacilli</taxon>
        <taxon>Lactobacillales</taxon>
        <taxon>Streptococcaceae</taxon>
        <taxon>Streptococcus</taxon>
    </lineage>
</organism>
<reference evidence="2 3" key="1">
    <citation type="submission" date="2019-05" db="EMBL/GenBank/DDBJ databases">
        <authorList>
            <consortium name="Pathogen Informatics"/>
        </authorList>
    </citation>
    <scope>NUCLEOTIDE SEQUENCE [LARGE SCALE GENOMIC DNA]</scope>
    <source>
        <strain evidence="2 3">NCTC7982</strain>
    </source>
</reference>
<dbReference type="RefSeq" id="WP_260663599.1">
    <property type="nucleotide sequence ID" value="NZ_CABEIM010000003.1"/>
</dbReference>
<dbReference type="InterPro" id="IPR010359">
    <property type="entry name" value="IrrE_HExxH"/>
</dbReference>
<accession>A0A9X9QS22</accession>
<feature type="domain" description="IrrE N-terminal-like" evidence="1">
    <location>
        <begin position="42"/>
        <end position="131"/>
    </location>
</feature>
<gene>
    <name evidence="2" type="ORF">NCTC7982_02223</name>
</gene>
<dbReference type="Pfam" id="PF06114">
    <property type="entry name" value="Peptidase_M78"/>
    <property type="match status" value="1"/>
</dbReference>
<dbReference type="EMBL" id="CABEIM010000003">
    <property type="protein sequence ID" value="VTS87765.1"/>
    <property type="molecule type" value="Genomic_DNA"/>
</dbReference>
<protein>
    <submittedName>
        <fullName evidence="2">ICESt1 ORFQ</fullName>
    </submittedName>
</protein>
<name>A0A9X9QS22_STRDY</name>
<evidence type="ECO:0000313" key="2">
    <source>
        <dbReference type="EMBL" id="VTS87765.1"/>
    </source>
</evidence>
<sequence length="289" mass="34417">MDKKYHNIWNITHTEIYNFIKANDIQFTDYTFEKYFDYIVSKYNIKVIEHHFENNLILGLTMIDELGFSLSYEKETILTRQNFTKCHEIGHIILKHRGSVFTELEENRRPMEIEADYFASILLAPDIVLLNHILYENLNFKEVSNKLLISHKALSIRLRQFIEKYSDISFHKANGIVSSFKANTSYRIKLLQFLKFYEKDILQNYESIETNPMTKFEYLNYSNKIITSLVLKEVENLTFRNIIKNKYPSIKFWAYHNKGVTIWYAWDTTKITDSLAHQEAKTILLLMTS</sequence>
<dbReference type="Gene3D" id="1.10.10.2910">
    <property type="match status" value="1"/>
</dbReference>
<evidence type="ECO:0000259" key="1">
    <source>
        <dbReference type="Pfam" id="PF06114"/>
    </source>
</evidence>
<proteinExistence type="predicted"/>
<evidence type="ECO:0000313" key="3">
    <source>
        <dbReference type="Proteomes" id="UP000373301"/>
    </source>
</evidence>